<evidence type="ECO:0000256" key="5">
    <source>
        <dbReference type="ARBA" id="ARBA00022692"/>
    </source>
</evidence>
<dbReference type="InterPro" id="IPR045861">
    <property type="entry name" value="CorA_cytoplasmic_dom"/>
</dbReference>
<keyword evidence="3" id="KW-0813">Transport</keyword>
<dbReference type="SUPFAM" id="SSF143865">
    <property type="entry name" value="CorA soluble domain-like"/>
    <property type="match status" value="1"/>
</dbReference>
<evidence type="ECO:0000256" key="6">
    <source>
        <dbReference type="ARBA" id="ARBA00022989"/>
    </source>
</evidence>
<keyword evidence="6 8" id="KW-1133">Transmembrane helix</keyword>
<protein>
    <submittedName>
        <fullName evidence="9">Magnesium/cobalt transporter CorA</fullName>
    </submittedName>
</protein>
<evidence type="ECO:0000256" key="3">
    <source>
        <dbReference type="ARBA" id="ARBA00022448"/>
    </source>
</evidence>
<comment type="subcellular location">
    <subcellularLocation>
        <location evidence="1">Cell membrane</location>
        <topology evidence="1">Multi-pass membrane protein</topology>
    </subcellularLocation>
</comment>
<evidence type="ECO:0000256" key="4">
    <source>
        <dbReference type="ARBA" id="ARBA00022475"/>
    </source>
</evidence>
<sequence>MSVIDTAVYVEGERVAHGAAPADAITDARARNGIVWIGLRSPDPAELEALIQPLGLSPLAVRDALRGHQRSKLEQFGDMVFLVLQPARYIDETERLECSEVDLFVGADFVVTVQNDDLIDTGRVRVELEEHPEILHKGTFGIVWALISAVIGGYAPVLDGVENDIDEIEEEIFSDKPKVSRRIFSLQREVIDLQHATDPLREMLDRLQDIVRASTHAASAPAFHDLDDHARHVIDKVHGFRHTLDNALTVHASLVDQQSNEEMRRMTEFGLQQNDQVKKISSWAAILFAPTLVGTIYGMNFDNMPELHWPGGYYIALGLMVATSVTLYLVFKRKDWL</sequence>
<name>A0ABN2Q0N2_9MICO</name>
<dbReference type="Gene3D" id="1.20.58.340">
    <property type="entry name" value="Magnesium transport protein CorA, transmembrane region"/>
    <property type="match status" value="2"/>
</dbReference>
<keyword evidence="10" id="KW-1185">Reference proteome</keyword>
<proteinExistence type="inferred from homology"/>
<dbReference type="Pfam" id="PF01544">
    <property type="entry name" value="CorA"/>
    <property type="match status" value="1"/>
</dbReference>
<comment type="caution">
    <text evidence="9">The sequence shown here is derived from an EMBL/GenBank/DDBJ whole genome shotgun (WGS) entry which is preliminary data.</text>
</comment>
<comment type="similarity">
    <text evidence="2">Belongs to the CorA metal ion transporter (MIT) (TC 1.A.35) family.</text>
</comment>
<evidence type="ECO:0000256" key="7">
    <source>
        <dbReference type="ARBA" id="ARBA00023136"/>
    </source>
</evidence>
<dbReference type="SUPFAM" id="SSF144083">
    <property type="entry name" value="Magnesium transport protein CorA, transmembrane region"/>
    <property type="match status" value="1"/>
</dbReference>
<evidence type="ECO:0000256" key="1">
    <source>
        <dbReference type="ARBA" id="ARBA00004651"/>
    </source>
</evidence>
<keyword evidence="5 8" id="KW-0812">Transmembrane</keyword>
<feature type="transmembrane region" description="Helical" evidence="8">
    <location>
        <begin position="280"/>
        <end position="299"/>
    </location>
</feature>
<evidence type="ECO:0000256" key="8">
    <source>
        <dbReference type="SAM" id="Phobius"/>
    </source>
</evidence>
<accession>A0ABN2Q0N2</accession>
<organism evidence="9 10">
    <name type="scientific">Microbacterium aoyamense</name>
    <dbReference type="NCBI Taxonomy" id="344166"/>
    <lineage>
        <taxon>Bacteria</taxon>
        <taxon>Bacillati</taxon>
        <taxon>Actinomycetota</taxon>
        <taxon>Actinomycetes</taxon>
        <taxon>Micrococcales</taxon>
        <taxon>Microbacteriaceae</taxon>
        <taxon>Microbacterium</taxon>
    </lineage>
</organism>
<dbReference type="InterPro" id="IPR002523">
    <property type="entry name" value="MgTranspt_CorA/ZnTranspt_ZntB"/>
</dbReference>
<keyword evidence="7 8" id="KW-0472">Membrane</keyword>
<gene>
    <name evidence="9" type="primary">corA</name>
    <name evidence="9" type="ORF">GCM10009775_35050</name>
</gene>
<dbReference type="InterPro" id="IPR045863">
    <property type="entry name" value="CorA_TM1_TM2"/>
</dbReference>
<dbReference type="PANTHER" id="PTHR46494">
    <property type="entry name" value="CORA FAMILY METAL ION TRANSPORTER (EUROFUNG)"/>
    <property type="match status" value="1"/>
</dbReference>
<feature type="transmembrane region" description="Helical" evidence="8">
    <location>
        <begin position="311"/>
        <end position="331"/>
    </location>
</feature>
<dbReference type="Proteomes" id="UP001501343">
    <property type="component" value="Unassembled WGS sequence"/>
</dbReference>
<dbReference type="EMBL" id="BAAAOF010000009">
    <property type="protein sequence ID" value="GAA1940109.1"/>
    <property type="molecule type" value="Genomic_DNA"/>
</dbReference>
<dbReference type="CDD" id="cd12830">
    <property type="entry name" value="MtCorA-like"/>
    <property type="match status" value="1"/>
</dbReference>
<keyword evidence="4" id="KW-1003">Cell membrane</keyword>
<reference evidence="9 10" key="1">
    <citation type="journal article" date="2019" name="Int. J. Syst. Evol. Microbiol.">
        <title>The Global Catalogue of Microorganisms (GCM) 10K type strain sequencing project: providing services to taxonomists for standard genome sequencing and annotation.</title>
        <authorList>
            <consortium name="The Broad Institute Genomics Platform"/>
            <consortium name="The Broad Institute Genome Sequencing Center for Infectious Disease"/>
            <person name="Wu L."/>
            <person name="Ma J."/>
        </authorList>
    </citation>
    <scope>NUCLEOTIDE SEQUENCE [LARGE SCALE GENOMIC DNA]</scope>
    <source>
        <strain evidence="9 10">JCM 14900</strain>
    </source>
</reference>
<evidence type="ECO:0000313" key="10">
    <source>
        <dbReference type="Proteomes" id="UP001501343"/>
    </source>
</evidence>
<evidence type="ECO:0000256" key="2">
    <source>
        <dbReference type="ARBA" id="ARBA00009765"/>
    </source>
</evidence>
<dbReference type="Gene3D" id="3.30.460.20">
    <property type="entry name" value="CorA soluble domain-like"/>
    <property type="match status" value="1"/>
</dbReference>
<evidence type="ECO:0000313" key="9">
    <source>
        <dbReference type="EMBL" id="GAA1940109.1"/>
    </source>
</evidence>
<dbReference type="RefSeq" id="WP_248151311.1">
    <property type="nucleotide sequence ID" value="NZ_BAAAOF010000009.1"/>
</dbReference>
<dbReference type="PANTHER" id="PTHR46494:SF1">
    <property type="entry name" value="CORA FAMILY METAL ION TRANSPORTER (EUROFUNG)"/>
    <property type="match status" value="1"/>
</dbReference>